<evidence type="ECO:0000256" key="7">
    <source>
        <dbReference type="SAM" id="Phobius"/>
    </source>
</evidence>
<keyword evidence="4" id="KW-0249">Electron transport</keyword>
<dbReference type="InParanoid" id="A0A1V9XLA6"/>
<dbReference type="AlphaFoldDB" id="A0A1V9XLA6"/>
<evidence type="ECO:0000313" key="9">
    <source>
        <dbReference type="EMBL" id="OQR74269.1"/>
    </source>
</evidence>
<evidence type="ECO:0000313" key="10">
    <source>
        <dbReference type="Proteomes" id="UP000192247"/>
    </source>
</evidence>
<protein>
    <recommendedName>
        <fullName evidence="8">Cytochrome b561 domain-containing protein</fullName>
    </recommendedName>
</protein>
<reference evidence="9 10" key="1">
    <citation type="journal article" date="2017" name="Gigascience">
        <title>Draft genome of the honey bee ectoparasitic mite, Tropilaelaps mercedesae, is shaped by the parasitic life history.</title>
        <authorList>
            <person name="Dong X."/>
            <person name="Armstrong S.D."/>
            <person name="Xia D."/>
            <person name="Makepeace B.L."/>
            <person name="Darby A.C."/>
            <person name="Kadowaki T."/>
        </authorList>
    </citation>
    <scope>NUCLEOTIDE SEQUENCE [LARGE SCALE GENOMIC DNA]</scope>
    <source>
        <strain evidence="9">Wuxi-XJTLU</strain>
    </source>
</reference>
<evidence type="ECO:0000256" key="2">
    <source>
        <dbReference type="ARBA" id="ARBA00022448"/>
    </source>
</evidence>
<comment type="caution">
    <text evidence="9">The sequence shown here is derived from an EMBL/GenBank/DDBJ whole genome shotgun (WGS) entry which is preliminary data.</text>
</comment>
<feature type="transmembrane region" description="Helical" evidence="7">
    <location>
        <begin position="57"/>
        <end position="75"/>
    </location>
</feature>
<sequence length="86" mass="9731">MQLVAVTIFGLLLKWILDTKDGFSGNLYNWHPFLAITGFLILQAESILIYSTLPLHVYLGVALFLLSCVTALLELNSNRFEIKFNI</sequence>
<name>A0A1V9XLA6_9ACAR</name>
<evidence type="ECO:0000256" key="4">
    <source>
        <dbReference type="ARBA" id="ARBA00022982"/>
    </source>
</evidence>
<evidence type="ECO:0000256" key="6">
    <source>
        <dbReference type="ARBA" id="ARBA00023136"/>
    </source>
</evidence>
<evidence type="ECO:0000259" key="8">
    <source>
        <dbReference type="Pfam" id="PF03188"/>
    </source>
</evidence>
<feature type="transmembrane region" description="Helical" evidence="7">
    <location>
        <begin position="29"/>
        <end position="50"/>
    </location>
</feature>
<gene>
    <name evidence="9" type="ORF">BIW11_09186</name>
</gene>
<dbReference type="Proteomes" id="UP000192247">
    <property type="component" value="Unassembled WGS sequence"/>
</dbReference>
<keyword evidence="3 7" id="KW-0812">Transmembrane</keyword>
<dbReference type="EMBL" id="MNPL01008357">
    <property type="protein sequence ID" value="OQR74269.1"/>
    <property type="molecule type" value="Genomic_DNA"/>
</dbReference>
<feature type="domain" description="Cytochrome b561" evidence="8">
    <location>
        <begin position="30"/>
        <end position="53"/>
    </location>
</feature>
<dbReference type="GO" id="GO:0016020">
    <property type="term" value="C:membrane"/>
    <property type="evidence" value="ECO:0007669"/>
    <property type="project" value="UniProtKB-SubCell"/>
</dbReference>
<evidence type="ECO:0000256" key="3">
    <source>
        <dbReference type="ARBA" id="ARBA00022692"/>
    </source>
</evidence>
<keyword evidence="6 7" id="KW-0472">Membrane</keyword>
<organism evidence="9 10">
    <name type="scientific">Tropilaelaps mercedesae</name>
    <dbReference type="NCBI Taxonomy" id="418985"/>
    <lineage>
        <taxon>Eukaryota</taxon>
        <taxon>Metazoa</taxon>
        <taxon>Ecdysozoa</taxon>
        <taxon>Arthropoda</taxon>
        <taxon>Chelicerata</taxon>
        <taxon>Arachnida</taxon>
        <taxon>Acari</taxon>
        <taxon>Parasitiformes</taxon>
        <taxon>Mesostigmata</taxon>
        <taxon>Gamasina</taxon>
        <taxon>Dermanyssoidea</taxon>
        <taxon>Laelapidae</taxon>
        <taxon>Tropilaelaps</taxon>
    </lineage>
</organism>
<comment type="subcellular location">
    <subcellularLocation>
        <location evidence="1">Membrane</location>
    </subcellularLocation>
</comment>
<evidence type="ECO:0000256" key="1">
    <source>
        <dbReference type="ARBA" id="ARBA00004370"/>
    </source>
</evidence>
<dbReference type="Gene3D" id="1.20.120.1770">
    <property type="match status" value="1"/>
</dbReference>
<proteinExistence type="predicted"/>
<accession>A0A1V9XLA6</accession>
<dbReference type="InterPro" id="IPR006593">
    <property type="entry name" value="Cyt_b561/ferric_Rdtase_TM"/>
</dbReference>
<keyword evidence="2" id="KW-0813">Transport</keyword>
<keyword evidence="10" id="KW-1185">Reference proteome</keyword>
<evidence type="ECO:0000256" key="5">
    <source>
        <dbReference type="ARBA" id="ARBA00022989"/>
    </source>
</evidence>
<feature type="non-terminal residue" evidence="9">
    <location>
        <position position="86"/>
    </location>
</feature>
<keyword evidence="5 7" id="KW-1133">Transmembrane helix</keyword>
<dbReference type="Pfam" id="PF03188">
    <property type="entry name" value="Cytochrom_B561"/>
    <property type="match status" value="1"/>
</dbReference>